<evidence type="ECO:0000256" key="6">
    <source>
        <dbReference type="ARBA" id="ARBA00022741"/>
    </source>
</evidence>
<comment type="subcellular location">
    <subcellularLocation>
        <location evidence="1 9 10">Cytoplasm</location>
    </subcellularLocation>
</comment>
<organism evidence="12 13">
    <name type="scientific">Persicobacter psychrovividus</name>
    <dbReference type="NCBI Taxonomy" id="387638"/>
    <lineage>
        <taxon>Bacteria</taxon>
        <taxon>Pseudomonadati</taxon>
        <taxon>Bacteroidota</taxon>
        <taxon>Cytophagia</taxon>
        <taxon>Cytophagales</taxon>
        <taxon>Persicobacteraceae</taxon>
        <taxon>Persicobacter</taxon>
    </lineage>
</organism>
<evidence type="ECO:0000256" key="2">
    <source>
        <dbReference type="ARBA" id="ARBA00008016"/>
    </source>
</evidence>
<keyword evidence="9 10" id="KW-0234">DNA repair</keyword>
<keyword evidence="9 10" id="KW-0742">SOS response</keyword>
<proteinExistence type="inferred from homology"/>
<name>A0ABN6L599_9BACT</name>
<dbReference type="PANTHER" id="PTHR32182:SF0">
    <property type="entry name" value="DNA REPLICATION AND REPAIR PROTEIN RECF"/>
    <property type="match status" value="1"/>
</dbReference>
<feature type="binding site" evidence="9">
    <location>
        <begin position="30"/>
        <end position="37"/>
    </location>
    <ligand>
        <name>ATP</name>
        <dbReference type="ChEBI" id="CHEBI:30616"/>
    </ligand>
</feature>
<dbReference type="HAMAP" id="MF_00365">
    <property type="entry name" value="RecF"/>
    <property type="match status" value="1"/>
</dbReference>
<dbReference type="RefSeq" id="WP_338397422.1">
    <property type="nucleotide sequence ID" value="NZ_AP025292.1"/>
</dbReference>
<evidence type="ECO:0000256" key="9">
    <source>
        <dbReference type="HAMAP-Rule" id="MF_00365"/>
    </source>
</evidence>
<comment type="function">
    <text evidence="9 10">The RecF protein is involved in DNA metabolism; it is required for DNA replication and normal SOS inducibility. RecF binds preferentially to single-stranded, linear DNA. It also seems to bind ATP.</text>
</comment>
<evidence type="ECO:0000256" key="8">
    <source>
        <dbReference type="ARBA" id="ARBA00023125"/>
    </source>
</evidence>
<keyword evidence="13" id="KW-1185">Reference proteome</keyword>
<dbReference type="InterPro" id="IPR003593">
    <property type="entry name" value="AAA+_ATPase"/>
</dbReference>
<evidence type="ECO:0000256" key="1">
    <source>
        <dbReference type="ARBA" id="ARBA00004496"/>
    </source>
</evidence>
<keyword evidence="4 9" id="KW-0963">Cytoplasm</keyword>
<dbReference type="Pfam" id="PF02463">
    <property type="entry name" value="SMC_N"/>
    <property type="match status" value="1"/>
</dbReference>
<comment type="similarity">
    <text evidence="2 9 10">Belongs to the RecF family.</text>
</comment>
<sequence>MFLSNIQLLNFKNYEEAHMVCSPQINCLVGENGSGKTNMLDAIHYLSLVKSAFAGHDQQSIKHQSGFFSVMGSFDLEVRKHKVLCGLQAGAKKVLKCDQVAYDRLSDHIGRFPVVLMAPHDTDLIREGSEERRRFFDTIICQLDQHYLQALMNYSNLLKQRNALLRQCQPVGRIDEDLLATYDHALLQKGQAIAERRQVFVAYFEPLFQAHYRELSGGREAVALNYRSEVLTEGFGDRFRSAVQKDLILGRTTLGVHRDDLKFSIDGHAVKRFGSQGQQKSFVIALKLAQFDVLQEQKGFKPILLLDDIFDKLDDQRMHHLLSLVADGRFGQIFITDARPERTKSLVAGMAQVKVFRVDQGKISEEE</sequence>
<dbReference type="Gene3D" id="1.20.1050.90">
    <property type="entry name" value="RecF/RecN/SMC, N-terminal domain"/>
    <property type="match status" value="1"/>
</dbReference>
<feature type="domain" description="AAA+ ATPase" evidence="11">
    <location>
        <begin position="22"/>
        <end position="361"/>
    </location>
</feature>
<evidence type="ECO:0000256" key="10">
    <source>
        <dbReference type="RuleBase" id="RU000578"/>
    </source>
</evidence>
<dbReference type="InterPro" id="IPR001238">
    <property type="entry name" value="DNA-binding_RecF"/>
</dbReference>
<dbReference type="SMART" id="SM00382">
    <property type="entry name" value="AAA"/>
    <property type="match status" value="1"/>
</dbReference>
<dbReference type="SUPFAM" id="SSF52540">
    <property type="entry name" value="P-loop containing nucleoside triphosphate hydrolases"/>
    <property type="match status" value="1"/>
</dbReference>
<dbReference type="Gene3D" id="3.40.50.300">
    <property type="entry name" value="P-loop containing nucleotide triphosphate hydrolases"/>
    <property type="match status" value="1"/>
</dbReference>
<protein>
    <recommendedName>
        <fullName evidence="3 9">DNA replication and repair protein RecF</fullName>
    </recommendedName>
</protein>
<evidence type="ECO:0000259" key="11">
    <source>
        <dbReference type="SMART" id="SM00382"/>
    </source>
</evidence>
<keyword evidence="6 9" id="KW-0547">Nucleotide-binding</keyword>
<dbReference type="InterPro" id="IPR042174">
    <property type="entry name" value="RecF_2"/>
</dbReference>
<keyword evidence="5 9" id="KW-0235">DNA replication</keyword>
<evidence type="ECO:0000313" key="12">
    <source>
        <dbReference type="EMBL" id="BDC97938.1"/>
    </source>
</evidence>
<dbReference type="PANTHER" id="PTHR32182">
    <property type="entry name" value="DNA REPLICATION AND REPAIR PROTEIN RECF"/>
    <property type="match status" value="1"/>
</dbReference>
<gene>
    <name evidence="9 12" type="primary">recF</name>
    <name evidence="12" type="ORF">PEPS_02190</name>
</gene>
<evidence type="ECO:0000256" key="4">
    <source>
        <dbReference type="ARBA" id="ARBA00022490"/>
    </source>
</evidence>
<dbReference type="NCBIfam" id="TIGR00611">
    <property type="entry name" value="recf"/>
    <property type="match status" value="1"/>
</dbReference>
<evidence type="ECO:0000256" key="3">
    <source>
        <dbReference type="ARBA" id="ARBA00020170"/>
    </source>
</evidence>
<keyword evidence="9 10" id="KW-0227">DNA damage</keyword>
<dbReference type="InterPro" id="IPR027417">
    <property type="entry name" value="P-loop_NTPase"/>
</dbReference>
<dbReference type="EMBL" id="AP025292">
    <property type="protein sequence ID" value="BDC97938.1"/>
    <property type="molecule type" value="Genomic_DNA"/>
</dbReference>
<dbReference type="PROSITE" id="PS00618">
    <property type="entry name" value="RECF_2"/>
    <property type="match status" value="1"/>
</dbReference>
<dbReference type="Proteomes" id="UP001354989">
    <property type="component" value="Chromosome"/>
</dbReference>
<dbReference type="InterPro" id="IPR003395">
    <property type="entry name" value="RecF/RecN/SMC_N"/>
</dbReference>
<dbReference type="InterPro" id="IPR018078">
    <property type="entry name" value="DNA-binding_RecF_CS"/>
</dbReference>
<evidence type="ECO:0000256" key="7">
    <source>
        <dbReference type="ARBA" id="ARBA00022840"/>
    </source>
</evidence>
<evidence type="ECO:0000313" key="13">
    <source>
        <dbReference type="Proteomes" id="UP001354989"/>
    </source>
</evidence>
<keyword evidence="8 9" id="KW-0238">DNA-binding</keyword>
<evidence type="ECO:0000256" key="5">
    <source>
        <dbReference type="ARBA" id="ARBA00022705"/>
    </source>
</evidence>
<keyword evidence="7 9" id="KW-0067">ATP-binding</keyword>
<reference evidence="12 13" key="1">
    <citation type="submission" date="2021-12" db="EMBL/GenBank/DDBJ databases">
        <title>Genome sequencing of bacteria with rrn-lacking chromosome and rrn-plasmid.</title>
        <authorList>
            <person name="Anda M."/>
            <person name="Iwasaki W."/>
        </authorList>
    </citation>
    <scope>NUCLEOTIDE SEQUENCE [LARGE SCALE GENOMIC DNA]</scope>
    <source>
        <strain evidence="12 13">NBRC 101262</strain>
    </source>
</reference>
<accession>A0ABN6L599</accession>